<dbReference type="OrthoDB" id="6415662at2759"/>
<dbReference type="PROSITE" id="PS50835">
    <property type="entry name" value="IG_LIKE"/>
    <property type="match status" value="1"/>
</dbReference>
<feature type="domain" description="Ig-like" evidence="2">
    <location>
        <begin position="28"/>
        <end position="131"/>
    </location>
</feature>
<keyword evidence="4" id="KW-1185">Reference proteome</keyword>
<dbReference type="InterPro" id="IPR007110">
    <property type="entry name" value="Ig-like_dom"/>
</dbReference>
<dbReference type="SUPFAM" id="SSF48726">
    <property type="entry name" value="Immunoglobulin"/>
    <property type="match status" value="1"/>
</dbReference>
<dbReference type="AlphaFoldDB" id="A0A5B7JLA8"/>
<protein>
    <recommendedName>
        <fullName evidence="2">Ig-like domain-containing protein</fullName>
    </recommendedName>
</protein>
<dbReference type="Pfam" id="PF08205">
    <property type="entry name" value="C2-set_2"/>
    <property type="match status" value="1"/>
</dbReference>
<dbReference type="InterPro" id="IPR036179">
    <property type="entry name" value="Ig-like_dom_sf"/>
</dbReference>
<evidence type="ECO:0000313" key="4">
    <source>
        <dbReference type="Proteomes" id="UP000324222"/>
    </source>
</evidence>
<dbReference type="EMBL" id="VSRR010096704">
    <property type="protein sequence ID" value="MPC93947.1"/>
    <property type="molecule type" value="Genomic_DNA"/>
</dbReference>
<sequence length="171" mass="19087">MCVLHLCKAPLFSPRLSSSLPSSPAVPPRSVEIEAPGSPRPLWYRPGQEVLLNCTARGAKPRTTLVWEVNGKQVRHTHLYQYTDRLDKRGRVTSTLGLRWRAPEFFDERRAVVTCRASVGAYSTSTSDTMYLDLAATARYNHYSSCGCRAGGAWAVLGLGVLVLFCRRYPR</sequence>
<dbReference type="Gene3D" id="2.60.40.10">
    <property type="entry name" value="Immunoglobulins"/>
    <property type="match status" value="1"/>
</dbReference>
<name>A0A5B7JLA8_PORTR</name>
<organism evidence="3 4">
    <name type="scientific">Portunus trituberculatus</name>
    <name type="common">Swimming crab</name>
    <name type="synonym">Neptunus trituberculatus</name>
    <dbReference type="NCBI Taxonomy" id="210409"/>
    <lineage>
        <taxon>Eukaryota</taxon>
        <taxon>Metazoa</taxon>
        <taxon>Ecdysozoa</taxon>
        <taxon>Arthropoda</taxon>
        <taxon>Crustacea</taxon>
        <taxon>Multicrustacea</taxon>
        <taxon>Malacostraca</taxon>
        <taxon>Eumalacostraca</taxon>
        <taxon>Eucarida</taxon>
        <taxon>Decapoda</taxon>
        <taxon>Pleocyemata</taxon>
        <taxon>Brachyura</taxon>
        <taxon>Eubrachyura</taxon>
        <taxon>Portunoidea</taxon>
        <taxon>Portunidae</taxon>
        <taxon>Portuninae</taxon>
        <taxon>Portunus</taxon>
    </lineage>
</organism>
<dbReference type="InterPro" id="IPR013162">
    <property type="entry name" value="CD80_C2-set"/>
</dbReference>
<evidence type="ECO:0000256" key="1">
    <source>
        <dbReference type="ARBA" id="ARBA00023157"/>
    </source>
</evidence>
<evidence type="ECO:0000259" key="2">
    <source>
        <dbReference type="PROSITE" id="PS50835"/>
    </source>
</evidence>
<dbReference type="InterPro" id="IPR013783">
    <property type="entry name" value="Ig-like_fold"/>
</dbReference>
<keyword evidence="1" id="KW-1015">Disulfide bond</keyword>
<evidence type="ECO:0000313" key="3">
    <source>
        <dbReference type="EMBL" id="MPC93947.1"/>
    </source>
</evidence>
<gene>
    <name evidence="3" type="ORF">E2C01_089095</name>
</gene>
<accession>A0A5B7JLA8</accession>
<reference evidence="3 4" key="1">
    <citation type="submission" date="2019-05" db="EMBL/GenBank/DDBJ databases">
        <title>Another draft genome of Portunus trituberculatus and its Hox gene families provides insights of decapod evolution.</title>
        <authorList>
            <person name="Jeong J.-H."/>
            <person name="Song I."/>
            <person name="Kim S."/>
            <person name="Choi T."/>
            <person name="Kim D."/>
            <person name="Ryu S."/>
            <person name="Kim W."/>
        </authorList>
    </citation>
    <scope>NUCLEOTIDE SEQUENCE [LARGE SCALE GENOMIC DNA]</scope>
    <source>
        <tissue evidence="3">Muscle</tissue>
    </source>
</reference>
<proteinExistence type="predicted"/>
<dbReference type="Proteomes" id="UP000324222">
    <property type="component" value="Unassembled WGS sequence"/>
</dbReference>
<comment type="caution">
    <text evidence="3">The sequence shown here is derived from an EMBL/GenBank/DDBJ whole genome shotgun (WGS) entry which is preliminary data.</text>
</comment>